<dbReference type="Proteomes" id="UP000256304">
    <property type="component" value="Unassembled WGS sequence"/>
</dbReference>
<evidence type="ECO:0000256" key="1">
    <source>
        <dbReference type="SAM" id="Phobius"/>
    </source>
</evidence>
<keyword evidence="3" id="KW-1185">Reference proteome</keyword>
<accession>A0A3D9S7D8</accession>
<keyword evidence="1" id="KW-1133">Transmembrane helix</keyword>
<dbReference type="EMBL" id="QTTN01000010">
    <property type="protein sequence ID" value="REE86518.1"/>
    <property type="molecule type" value="Genomic_DNA"/>
</dbReference>
<name>A0A3D9S7D8_9BACL</name>
<dbReference type="RefSeq" id="WP_116189077.1">
    <property type="nucleotide sequence ID" value="NZ_QTTN01000010.1"/>
</dbReference>
<keyword evidence="1" id="KW-0472">Membrane</keyword>
<evidence type="ECO:0000313" key="2">
    <source>
        <dbReference type="EMBL" id="REE86518.1"/>
    </source>
</evidence>
<dbReference type="PROSITE" id="PS51257">
    <property type="entry name" value="PROKAR_LIPOPROTEIN"/>
    <property type="match status" value="1"/>
</dbReference>
<reference evidence="2 3" key="1">
    <citation type="submission" date="2018-08" db="EMBL/GenBank/DDBJ databases">
        <title>Genomic Encyclopedia of Type Strains, Phase III (KMG-III): the genomes of soil and plant-associated and newly described type strains.</title>
        <authorList>
            <person name="Whitman W."/>
        </authorList>
    </citation>
    <scope>NUCLEOTIDE SEQUENCE [LARGE SCALE GENOMIC DNA]</scope>
    <source>
        <strain evidence="2 3">CGMCC 1.10966</strain>
    </source>
</reference>
<keyword evidence="1" id="KW-0812">Transmembrane</keyword>
<protein>
    <submittedName>
        <fullName evidence="2">Uncharacterized protein</fullName>
    </submittedName>
</protein>
<dbReference type="OrthoDB" id="1797983at2"/>
<dbReference type="AlphaFoldDB" id="A0A3D9S7D8"/>
<gene>
    <name evidence="2" type="ORF">A8990_110128</name>
</gene>
<comment type="caution">
    <text evidence="2">The sequence shown here is derived from an EMBL/GenBank/DDBJ whole genome shotgun (WGS) entry which is preliminary data.</text>
</comment>
<proteinExistence type="predicted"/>
<evidence type="ECO:0000313" key="3">
    <source>
        <dbReference type="Proteomes" id="UP000256304"/>
    </source>
</evidence>
<organism evidence="2 3">
    <name type="scientific">Paenibacillus taihuensis</name>
    <dbReference type="NCBI Taxonomy" id="1156355"/>
    <lineage>
        <taxon>Bacteria</taxon>
        <taxon>Bacillati</taxon>
        <taxon>Bacillota</taxon>
        <taxon>Bacilli</taxon>
        <taxon>Bacillales</taxon>
        <taxon>Paenibacillaceae</taxon>
        <taxon>Paenibacillus</taxon>
    </lineage>
</organism>
<sequence length="161" mass="17951">MRERGLMAFIILIMLGCAFYGGYLVGNRSDERLTENQARTVESQWVNEDTPPVPNVSVDGVQMKVKLSGYTWCPAGDDTSSCQSVDASIAQMEPVVVKGGAQIEIKAPERIKELTLKNMSAGFTGDSYYVPKVKGIYQYSIHCEWFLDQGQAEYYFAVEVK</sequence>
<feature type="transmembrane region" description="Helical" evidence="1">
    <location>
        <begin position="6"/>
        <end position="25"/>
    </location>
</feature>